<protein>
    <submittedName>
        <fullName evidence="2">Uncharacterized protein</fullName>
    </submittedName>
</protein>
<dbReference type="EMBL" id="JASCZI010241993">
    <property type="protein sequence ID" value="MED6208945.1"/>
    <property type="molecule type" value="Genomic_DNA"/>
</dbReference>
<proteinExistence type="predicted"/>
<sequence length="119" mass="13450">MNSSDESNNLYRGLCSYFFNVVQDFVRNIEDASILHSAIDGAQTTLHDHRASKDQSSVPSQQSKKAPETQCSFNFDRLLGPTQISTKGRPTKRRLGADLDKTVKNDVIEAKERRNVEDY</sequence>
<evidence type="ECO:0000256" key="1">
    <source>
        <dbReference type="SAM" id="MobiDB-lite"/>
    </source>
</evidence>
<comment type="caution">
    <text evidence="2">The sequence shown here is derived from an EMBL/GenBank/DDBJ whole genome shotgun (WGS) entry which is preliminary data.</text>
</comment>
<gene>
    <name evidence="2" type="ORF">PIB30_049840</name>
</gene>
<reference evidence="2 3" key="1">
    <citation type="journal article" date="2023" name="Plants (Basel)">
        <title>Bridging the Gap: Combining Genomics and Transcriptomics Approaches to Understand Stylosanthes scabra, an Orphan Legume from the Brazilian Caatinga.</title>
        <authorList>
            <person name="Ferreira-Neto J.R.C."/>
            <person name="da Silva M.D."/>
            <person name="Binneck E."/>
            <person name="de Melo N.F."/>
            <person name="da Silva R.H."/>
            <person name="de Melo A.L.T.M."/>
            <person name="Pandolfi V."/>
            <person name="Bustamante F.O."/>
            <person name="Brasileiro-Vidal A.C."/>
            <person name="Benko-Iseppon A.M."/>
        </authorList>
    </citation>
    <scope>NUCLEOTIDE SEQUENCE [LARGE SCALE GENOMIC DNA]</scope>
    <source>
        <tissue evidence="2">Leaves</tissue>
    </source>
</reference>
<evidence type="ECO:0000313" key="2">
    <source>
        <dbReference type="EMBL" id="MED6208945.1"/>
    </source>
</evidence>
<evidence type="ECO:0000313" key="3">
    <source>
        <dbReference type="Proteomes" id="UP001341840"/>
    </source>
</evidence>
<dbReference type="Proteomes" id="UP001341840">
    <property type="component" value="Unassembled WGS sequence"/>
</dbReference>
<name>A0ABU6YEW2_9FABA</name>
<organism evidence="2 3">
    <name type="scientific">Stylosanthes scabra</name>
    <dbReference type="NCBI Taxonomy" id="79078"/>
    <lineage>
        <taxon>Eukaryota</taxon>
        <taxon>Viridiplantae</taxon>
        <taxon>Streptophyta</taxon>
        <taxon>Embryophyta</taxon>
        <taxon>Tracheophyta</taxon>
        <taxon>Spermatophyta</taxon>
        <taxon>Magnoliopsida</taxon>
        <taxon>eudicotyledons</taxon>
        <taxon>Gunneridae</taxon>
        <taxon>Pentapetalae</taxon>
        <taxon>rosids</taxon>
        <taxon>fabids</taxon>
        <taxon>Fabales</taxon>
        <taxon>Fabaceae</taxon>
        <taxon>Papilionoideae</taxon>
        <taxon>50 kb inversion clade</taxon>
        <taxon>dalbergioids sensu lato</taxon>
        <taxon>Dalbergieae</taxon>
        <taxon>Pterocarpus clade</taxon>
        <taxon>Stylosanthes</taxon>
    </lineage>
</organism>
<keyword evidence="3" id="KW-1185">Reference proteome</keyword>
<feature type="compositionally biased region" description="Polar residues" evidence="1">
    <location>
        <begin position="54"/>
        <end position="70"/>
    </location>
</feature>
<feature type="region of interest" description="Disordered" evidence="1">
    <location>
        <begin position="45"/>
        <end position="70"/>
    </location>
</feature>
<accession>A0ABU6YEW2</accession>